<dbReference type="Proteomes" id="UP001173174">
    <property type="component" value="Unassembled WGS sequence"/>
</dbReference>
<name>A0A1G1SAV4_ENTFL</name>
<reference evidence="2 3" key="1">
    <citation type="submission" date="2019-02" db="EMBL/GenBank/DDBJ databases">
        <title>Bacteria dissemination in different level of health care in South Africa: the effectiveness of infections prevention and control.</title>
        <authorList>
            <person name="Shobo C."/>
            <person name="Amoako D.G."/>
            <person name="Allam M."/>
            <person name="Ismail A."/>
            <person name="Bester L.A."/>
            <person name="Essack S.Y."/>
        </authorList>
    </citation>
    <scope>NUCLEOTIDE SEQUENCE [LARGE SCALE GENOMIC DNA]</scope>
    <source>
        <strain evidence="2 3">2SIL2</strain>
    </source>
</reference>
<gene>
    <name evidence="2" type="ORF">EY666_14135</name>
    <name evidence="1" type="ORF">P0E79_12755</name>
</gene>
<dbReference type="RefSeq" id="WP_002367787.1">
    <property type="nucleotide sequence ID" value="NZ_AP025271.1"/>
</dbReference>
<sequence>MRKEYDYQKIEVANRAEGVLVEYISCDCGMLAERIRWKRTEYKCKSCGKQYKLAFGGQYIEVKN</sequence>
<dbReference type="EMBL" id="SIYF01000389">
    <property type="protein sequence ID" value="TKK75703.1"/>
    <property type="molecule type" value="Genomic_DNA"/>
</dbReference>
<proteinExistence type="predicted"/>
<organism evidence="2 3">
    <name type="scientific">Enterococcus faecalis</name>
    <name type="common">Streptococcus faecalis</name>
    <dbReference type="NCBI Taxonomy" id="1351"/>
    <lineage>
        <taxon>Bacteria</taxon>
        <taxon>Bacillati</taxon>
        <taxon>Bacillota</taxon>
        <taxon>Bacilli</taxon>
        <taxon>Lactobacillales</taxon>
        <taxon>Enterococcaceae</taxon>
        <taxon>Enterococcus</taxon>
    </lineage>
</organism>
<protein>
    <submittedName>
        <fullName evidence="2">Transcriptional regulator</fullName>
    </submittedName>
</protein>
<evidence type="ECO:0000313" key="2">
    <source>
        <dbReference type="EMBL" id="TKK75703.1"/>
    </source>
</evidence>
<reference evidence="1" key="2">
    <citation type="journal article" date="2023" name="Pathogens">
        <title>Prevalence of Enterococcus spp. and the Whole-Genome Characteristics of Enterococcus faecium and Enterococcus faecalis Strains Isolated from Free-Living Birds in Poland.</title>
        <authorList>
            <person name="Kwit R."/>
            <person name="Zajac M."/>
            <person name="Smialowska-Weglinska A."/>
            <person name="Skarzynska M."/>
            <person name="Bomba A."/>
            <person name="Lalak A."/>
            <person name="Skrzypiec E."/>
            <person name="Wojdat D."/>
            <person name="Koza W."/>
            <person name="Mikos-Wojewoda E."/>
            <person name="Pasim P."/>
            <person name="Skora M."/>
            <person name="Polak M."/>
            <person name="Wiacek J."/>
            <person name="Wasyl D."/>
        </authorList>
    </citation>
    <scope>NUCLEOTIDE SEQUENCE</scope>
    <source>
        <strain evidence="1">691B_2</strain>
    </source>
</reference>
<reference evidence="1" key="3">
    <citation type="submission" date="2023-03" db="EMBL/GenBank/DDBJ databases">
        <authorList>
            <person name="Zajac M."/>
            <person name="Kwit R."/>
            <person name="Wasyl D."/>
        </authorList>
    </citation>
    <scope>NUCLEOTIDE SEQUENCE</scope>
    <source>
        <strain evidence="1">691B_2</strain>
    </source>
</reference>
<comment type="caution">
    <text evidence="2">The sequence shown here is derived from an EMBL/GenBank/DDBJ whole genome shotgun (WGS) entry which is preliminary data.</text>
</comment>
<accession>A0A1G1SAV4</accession>
<evidence type="ECO:0000313" key="3">
    <source>
        <dbReference type="Proteomes" id="UP000305511"/>
    </source>
</evidence>
<evidence type="ECO:0000313" key="1">
    <source>
        <dbReference type="EMBL" id="MDN3193359.1"/>
    </source>
</evidence>
<dbReference type="AlphaFoldDB" id="A0A1G1SAV4"/>
<dbReference type="EMBL" id="JAREWH010000016">
    <property type="protein sequence ID" value="MDN3193359.1"/>
    <property type="molecule type" value="Genomic_DNA"/>
</dbReference>
<dbReference type="Proteomes" id="UP000305511">
    <property type="component" value="Unassembled WGS sequence"/>
</dbReference>